<dbReference type="AlphaFoldDB" id="A0A426YHA4"/>
<comment type="caution">
    <text evidence="2">The sequence shown here is derived from an EMBL/GenBank/DDBJ whole genome shotgun (WGS) entry which is preliminary data.</text>
</comment>
<gene>
    <name evidence="2" type="ORF">B296_00004764</name>
</gene>
<protein>
    <submittedName>
        <fullName evidence="2">Uncharacterized protein</fullName>
    </submittedName>
</protein>
<evidence type="ECO:0000313" key="2">
    <source>
        <dbReference type="EMBL" id="RRT51056.1"/>
    </source>
</evidence>
<organism evidence="2 3">
    <name type="scientific">Ensete ventricosum</name>
    <name type="common">Abyssinian banana</name>
    <name type="synonym">Musa ensete</name>
    <dbReference type="NCBI Taxonomy" id="4639"/>
    <lineage>
        <taxon>Eukaryota</taxon>
        <taxon>Viridiplantae</taxon>
        <taxon>Streptophyta</taxon>
        <taxon>Embryophyta</taxon>
        <taxon>Tracheophyta</taxon>
        <taxon>Spermatophyta</taxon>
        <taxon>Magnoliopsida</taxon>
        <taxon>Liliopsida</taxon>
        <taxon>Zingiberales</taxon>
        <taxon>Musaceae</taxon>
        <taxon>Ensete</taxon>
    </lineage>
</organism>
<proteinExistence type="predicted"/>
<reference evidence="2 3" key="1">
    <citation type="journal article" date="2014" name="Agronomy (Basel)">
        <title>A Draft Genome Sequence for Ensete ventricosum, the Drought-Tolerant Tree Against Hunger.</title>
        <authorList>
            <person name="Harrison J."/>
            <person name="Moore K.A."/>
            <person name="Paszkiewicz K."/>
            <person name="Jones T."/>
            <person name="Grant M."/>
            <person name="Ambacheew D."/>
            <person name="Muzemil S."/>
            <person name="Studholme D.J."/>
        </authorList>
    </citation>
    <scope>NUCLEOTIDE SEQUENCE [LARGE SCALE GENOMIC DNA]</scope>
</reference>
<dbReference type="EMBL" id="AMZH03012417">
    <property type="protein sequence ID" value="RRT51056.1"/>
    <property type="molecule type" value="Genomic_DNA"/>
</dbReference>
<evidence type="ECO:0000313" key="3">
    <source>
        <dbReference type="Proteomes" id="UP000287651"/>
    </source>
</evidence>
<name>A0A426YHA4_ENSVE</name>
<feature type="region of interest" description="Disordered" evidence="1">
    <location>
        <begin position="26"/>
        <end position="47"/>
    </location>
</feature>
<sequence>MRLNRVELFYMFLLYFHNDHNKDGGSPYEQAPCKGDHSRPGHQQGRSVVARAPIGAITRGSTHKGVACEHRQHPQRRRLWGRHPPATEALMGIAPIRATTRGQGCSSTHSIPLTIMKILSMS</sequence>
<evidence type="ECO:0000256" key="1">
    <source>
        <dbReference type="SAM" id="MobiDB-lite"/>
    </source>
</evidence>
<accession>A0A426YHA4</accession>
<dbReference type="Proteomes" id="UP000287651">
    <property type="component" value="Unassembled WGS sequence"/>
</dbReference>